<dbReference type="Proteomes" id="UP000663887">
    <property type="component" value="Unassembled WGS sequence"/>
</dbReference>
<accession>A0A816XI97</accession>
<comment type="caution">
    <text evidence="1">The sequence shown here is derived from an EMBL/GenBank/DDBJ whole genome shotgun (WGS) entry which is preliminary data.</text>
</comment>
<name>A0A816XI97_9BILA</name>
<dbReference type="Proteomes" id="UP000663842">
    <property type="component" value="Unassembled WGS sequence"/>
</dbReference>
<evidence type="ECO:0000313" key="3">
    <source>
        <dbReference type="Proteomes" id="UP000663887"/>
    </source>
</evidence>
<dbReference type="AlphaFoldDB" id="A0A816XI97"/>
<evidence type="ECO:0000313" key="1">
    <source>
        <dbReference type="EMBL" id="CAF2147652.1"/>
    </source>
</evidence>
<protein>
    <submittedName>
        <fullName evidence="1">Uncharacterized protein</fullName>
    </submittedName>
</protein>
<sequence length="100" mass="10933">MDFNKKIICPEGMEEVEVFMETDGSQKNALARAAPLSLEAGQLSQDPGLDMVPILEGPDQEPPPGVILNLIRKGQEVALVQDLNPLLEGLNDYNQGYLEI</sequence>
<evidence type="ECO:0000313" key="2">
    <source>
        <dbReference type="EMBL" id="CAF4302987.1"/>
    </source>
</evidence>
<gene>
    <name evidence="2" type="ORF">UXM345_LOCUS33522</name>
    <name evidence="1" type="ORF">XDN619_LOCUS28046</name>
</gene>
<dbReference type="EMBL" id="CAJOBF010011217">
    <property type="protein sequence ID" value="CAF4302987.1"/>
    <property type="molecule type" value="Genomic_DNA"/>
</dbReference>
<reference evidence="1" key="1">
    <citation type="submission" date="2021-02" db="EMBL/GenBank/DDBJ databases">
        <authorList>
            <person name="Nowell W R."/>
        </authorList>
    </citation>
    <scope>NUCLEOTIDE SEQUENCE</scope>
</reference>
<organism evidence="1 3">
    <name type="scientific">Rotaria magnacalcarata</name>
    <dbReference type="NCBI Taxonomy" id="392030"/>
    <lineage>
        <taxon>Eukaryota</taxon>
        <taxon>Metazoa</taxon>
        <taxon>Spiralia</taxon>
        <taxon>Gnathifera</taxon>
        <taxon>Rotifera</taxon>
        <taxon>Eurotatoria</taxon>
        <taxon>Bdelloidea</taxon>
        <taxon>Philodinida</taxon>
        <taxon>Philodinidae</taxon>
        <taxon>Rotaria</taxon>
    </lineage>
</organism>
<proteinExistence type="predicted"/>
<dbReference type="EMBL" id="CAJNRG010013361">
    <property type="protein sequence ID" value="CAF2147652.1"/>
    <property type="molecule type" value="Genomic_DNA"/>
</dbReference>